<comment type="caution">
    <text evidence="1">The sequence shown here is derived from an EMBL/GenBank/DDBJ whole genome shotgun (WGS) entry which is preliminary data.</text>
</comment>
<accession>A0A2T0TRJ7</accession>
<name>A0A2T0TRJ7_9SPHI</name>
<dbReference type="AlphaFoldDB" id="A0A2T0TRJ7"/>
<dbReference type="EMBL" id="PVTH01000015">
    <property type="protein sequence ID" value="PRY48306.1"/>
    <property type="molecule type" value="Genomic_DNA"/>
</dbReference>
<dbReference type="Proteomes" id="UP000238034">
    <property type="component" value="Unassembled WGS sequence"/>
</dbReference>
<protein>
    <submittedName>
        <fullName evidence="1">Uncharacterized protein</fullName>
    </submittedName>
</protein>
<proteinExistence type="predicted"/>
<sequence>MLKNVKFQFFYKKVNNKNLSVLVRLERDEINKF</sequence>
<reference evidence="1 2" key="1">
    <citation type="submission" date="2018-03" db="EMBL/GenBank/DDBJ databases">
        <title>Genomic Encyclopedia of Type Strains, Phase III (KMG-III): the genomes of soil and plant-associated and newly described type strains.</title>
        <authorList>
            <person name="Whitman W."/>
        </authorList>
    </citation>
    <scope>NUCLEOTIDE SEQUENCE [LARGE SCALE GENOMIC DNA]</scope>
    <source>
        <strain evidence="1 2">CGMCC 1.9313</strain>
    </source>
</reference>
<evidence type="ECO:0000313" key="2">
    <source>
        <dbReference type="Proteomes" id="UP000238034"/>
    </source>
</evidence>
<gene>
    <name evidence="1" type="ORF">B0I27_1157</name>
</gene>
<evidence type="ECO:0000313" key="1">
    <source>
        <dbReference type="EMBL" id="PRY48306.1"/>
    </source>
</evidence>
<keyword evidence="2" id="KW-1185">Reference proteome</keyword>
<organism evidence="1 2">
    <name type="scientific">Arcticibacter pallidicorallinus</name>
    <dbReference type="NCBI Taxonomy" id="1259464"/>
    <lineage>
        <taxon>Bacteria</taxon>
        <taxon>Pseudomonadati</taxon>
        <taxon>Bacteroidota</taxon>
        <taxon>Sphingobacteriia</taxon>
        <taxon>Sphingobacteriales</taxon>
        <taxon>Sphingobacteriaceae</taxon>
        <taxon>Arcticibacter</taxon>
    </lineage>
</organism>